<dbReference type="AlphaFoldDB" id="A0A7L4FVD0"/>
<evidence type="ECO:0000313" key="2">
    <source>
        <dbReference type="Proteomes" id="UP000541332"/>
    </source>
</evidence>
<proteinExistence type="predicted"/>
<dbReference type="Pfam" id="PF15182">
    <property type="entry name" value="OTOS"/>
    <property type="match status" value="1"/>
</dbReference>
<feature type="non-terminal residue" evidence="1">
    <location>
        <position position="1"/>
    </location>
</feature>
<evidence type="ECO:0000313" key="1">
    <source>
        <dbReference type="EMBL" id="NXW90788.1"/>
    </source>
</evidence>
<protein>
    <submittedName>
        <fullName evidence="1">OTOSP protein</fullName>
    </submittedName>
</protein>
<dbReference type="EMBL" id="VWYH01007506">
    <property type="protein sequence ID" value="NXW90788.1"/>
    <property type="molecule type" value="Genomic_DNA"/>
</dbReference>
<name>A0A7L4FVD0_9COLU</name>
<comment type="caution">
    <text evidence="1">The sequence shown here is derived from an EMBL/GenBank/DDBJ whole genome shotgun (WGS) entry which is preliminary data.</text>
</comment>
<reference evidence="1 2" key="1">
    <citation type="submission" date="2020-02" db="EMBL/GenBank/DDBJ databases">
        <title>Bird 10,000 Genomes (B10K) Project - Family phase.</title>
        <authorList>
            <person name="Zhang G."/>
        </authorList>
    </citation>
    <scope>NUCLEOTIDE SEQUENCE [LARGE SCALE GENOMIC DNA]</scope>
    <source>
        <strain evidence="1">B10K-DU-006-06</strain>
    </source>
</reference>
<gene>
    <name evidence="1" type="primary">Otos</name>
    <name evidence="1" type="ORF">ALOBEC_R09231</name>
</gene>
<feature type="non-terminal residue" evidence="1">
    <location>
        <position position="51"/>
    </location>
</feature>
<dbReference type="OrthoDB" id="8858469at2759"/>
<keyword evidence="2" id="KW-1185">Reference proteome</keyword>
<dbReference type="Proteomes" id="UP000541332">
    <property type="component" value="Unassembled WGS sequence"/>
</dbReference>
<accession>A0A7L4FVD0</accession>
<organism evidence="1 2">
    <name type="scientific">Pampusana beccarii</name>
    <name type="common">Western bronze ground-dove</name>
    <dbReference type="NCBI Taxonomy" id="2953425"/>
    <lineage>
        <taxon>Eukaryota</taxon>
        <taxon>Metazoa</taxon>
        <taxon>Chordata</taxon>
        <taxon>Craniata</taxon>
        <taxon>Vertebrata</taxon>
        <taxon>Euteleostomi</taxon>
        <taxon>Archelosauria</taxon>
        <taxon>Archosauria</taxon>
        <taxon>Dinosauria</taxon>
        <taxon>Saurischia</taxon>
        <taxon>Theropoda</taxon>
        <taxon>Coelurosauria</taxon>
        <taxon>Aves</taxon>
        <taxon>Neognathae</taxon>
        <taxon>Neoaves</taxon>
        <taxon>Columbimorphae</taxon>
        <taxon>Columbiformes</taxon>
        <taxon>Columbidae</taxon>
        <taxon>Pampusana</taxon>
    </lineage>
</organism>
<dbReference type="PANTHER" id="PTHR35073">
    <property type="entry name" value="OTOSPIRALIN"/>
    <property type="match status" value="1"/>
</dbReference>
<dbReference type="PANTHER" id="PTHR35073:SF1">
    <property type="entry name" value="OTOSPIRALIN"/>
    <property type="match status" value="1"/>
</dbReference>
<dbReference type="GO" id="GO:0007605">
    <property type="term" value="P:sensory perception of sound"/>
    <property type="evidence" value="ECO:0007669"/>
    <property type="project" value="InterPro"/>
</dbReference>
<sequence>ESAALPYWPFSSSDFWSYVEYFRTLGAYDRIEDMARTFFAQFPFGSRLGYH</sequence>
<dbReference type="InterPro" id="IPR028224">
    <property type="entry name" value="Otospiralin"/>
</dbReference>